<reference evidence="1" key="2">
    <citation type="journal article" date="2022" name="New Phytol.">
        <title>Evolutionary transition to the ectomycorrhizal habit in the genomes of a hyperdiverse lineage of mushroom-forming fungi.</title>
        <authorList>
            <person name="Looney B."/>
            <person name="Miyauchi S."/>
            <person name="Morin E."/>
            <person name="Drula E."/>
            <person name="Courty P.E."/>
            <person name="Kohler A."/>
            <person name="Kuo A."/>
            <person name="LaButti K."/>
            <person name="Pangilinan J."/>
            <person name="Lipzen A."/>
            <person name="Riley R."/>
            <person name="Andreopoulos W."/>
            <person name="He G."/>
            <person name="Johnson J."/>
            <person name="Nolan M."/>
            <person name="Tritt A."/>
            <person name="Barry K.W."/>
            <person name="Grigoriev I.V."/>
            <person name="Nagy L.G."/>
            <person name="Hibbett D."/>
            <person name="Henrissat B."/>
            <person name="Matheny P.B."/>
            <person name="Labbe J."/>
            <person name="Martin F.M."/>
        </authorList>
    </citation>
    <scope>NUCLEOTIDE SEQUENCE</scope>
    <source>
        <strain evidence="1">EC-137</strain>
    </source>
</reference>
<comment type="caution">
    <text evidence="1">The sequence shown here is derived from an EMBL/GenBank/DDBJ whole genome shotgun (WGS) entry which is preliminary data.</text>
</comment>
<reference evidence="1" key="1">
    <citation type="submission" date="2021-02" db="EMBL/GenBank/DDBJ databases">
        <authorList>
            <consortium name="DOE Joint Genome Institute"/>
            <person name="Ahrendt S."/>
            <person name="Looney B.P."/>
            <person name="Miyauchi S."/>
            <person name="Morin E."/>
            <person name="Drula E."/>
            <person name="Courty P.E."/>
            <person name="Chicoki N."/>
            <person name="Fauchery L."/>
            <person name="Kohler A."/>
            <person name="Kuo A."/>
            <person name="Labutti K."/>
            <person name="Pangilinan J."/>
            <person name="Lipzen A."/>
            <person name="Riley R."/>
            <person name="Andreopoulos W."/>
            <person name="He G."/>
            <person name="Johnson J."/>
            <person name="Barry K.W."/>
            <person name="Grigoriev I.V."/>
            <person name="Nagy L."/>
            <person name="Hibbett D."/>
            <person name="Henrissat B."/>
            <person name="Matheny P.B."/>
            <person name="Labbe J."/>
            <person name="Martin F."/>
        </authorList>
    </citation>
    <scope>NUCLEOTIDE SEQUENCE</scope>
    <source>
        <strain evidence="1">EC-137</strain>
    </source>
</reference>
<protein>
    <submittedName>
        <fullName evidence="1">Uncharacterized protein</fullName>
    </submittedName>
</protein>
<accession>A0ACB8QMW1</accession>
<sequence length="467" mass="53863">MLVRWMELGFPYLAVGSRKRWKLNQFPSLTRRSKILGIAAASVAFLLIYANSWRLHAEIPPTYRAWHEEELVLPQNDPALPYPQGRTGKYVRVANHVSKLGWGNVMQEMILNAHMALKSGRTFVFYNYTWDSDARRDYVRYSNNYTPSRIPISAFAKGPIAGRPFPPQHRAPPAVSWEFFDEVCEQPARIDIDPQAAEVSSMSAASLVDYYVSMVQGVESRCVEFVSHVGKEVFDYTLFGDGSRLLDIWDELVSSPILTEWMWSDLVVSVVEDNYALIHPMAQRGWSQREPLPGSLALHIRHGDYARHCQYLLKHRAPFHGYNQYERYPDRFFPPPGGQYDEDVVAFYDLHCVPEIPYMVKRVMEVRRDHARWTGRTLDRIYILTNANREWLYELKAALRTRAGWHSIVSSRDLTLTAEQKFVAQAADMMIATRAEVFLGNGWSSLTANSNLLRAAAHRRPNTTRFW</sequence>
<organism evidence="1 2">
    <name type="scientific">Vararia minispora EC-137</name>
    <dbReference type="NCBI Taxonomy" id="1314806"/>
    <lineage>
        <taxon>Eukaryota</taxon>
        <taxon>Fungi</taxon>
        <taxon>Dikarya</taxon>
        <taxon>Basidiomycota</taxon>
        <taxon>Agaricomycotina</taxon>
        <taxon>Agaricomycetes</taxon>
        <taxon>Russulales</taxon>
        <taxon>Lachnocladiaceae</taxon>
        <taxon>Vararia</taxon>
    </lineage>
</organism>
<name>A0ACB8QMW1_9AGAM</name>
<dbReference type="EMBL" id="MU273530">
    <property type="protein sequence ID" value="KAI0033002.1"/>
    <property type="molecule type" value="Genomic_DNA"/>
</dbReference>
<proteinExistence type="predicted"/>
<keyword evidence="2" id="KW-1185">Reference proteome</keyword>
<evidence type="ECO:0000313" key="2">
    <source>
        <dbReference type="Proteomes" id="UP000814128"/>
    </source>
</evidence>
<gene>
    <name evidence="1" type="ORF">K488DRAFT_85300</name>
</gene>
<dbReference type="Proteomes" id="UP000814128">
    <property type="component" value="Unassembled WGS sequence"/>
</dbReference>
<evidence type="ECO:0000313" key="1">
    <source>
        <dbReference type="EMBL" id="KAI0033002.1"/>
    </source>
</evidence>